<name>A0AAD7HEP1_9AGAR</name>
<dbReference type="Pfam" id="PF01266">
    <property type="entry name" value="DAO"/>
    <property type="match status" value="1"/>
</dbReference>
<sequence length="488" mass="52171">MAMGSSHSQSQTASNDGSRATGVEGGKAFPIPTGMSLSHWLQGVRASRLLDHRTTEALPASADVVIIGSGMSGTLTAYELLTRPNPPKSIVILEARELCSGATGRNAGHCKPDQYRGFGKYGKLFGEEQAKKLLEHELETWTRLVEFVEKEKVECDLWVGDTLDVAMSQGVADKALAVFEAYKAYGGKVDHIKYISDPIEAEKVSRLKGAQALWAWKASTLYPWKLVAHLMNTCLSKGLNLQTWTPVTSVTASQATAGRWDVHTARGAIRTPTVVYATNAYTSAILPAFAKYIQPTAHMCNRVVPPRAFAGSHALQHSYGVLAAGGGLYSINPRCSSDGIVLFGGSNPNQGQLKAYLDADPARLFDDGLSNFKPVTDAVNDLTAAAFEGWNEDAPAPGVGPDYAWSGIIGLSADSLPFIGALPDLPGQWICAGFHGHGMAHIFTCAPGLVTLMQGGTWADTGLPECLELTTERLQKIGDTPNFNKPVV</sequence>
<keyword evidence="4" id="KW-1185">Reference proteome</keyword>
<gene>
    <name evidence="3" type="ORF">DFH07DRAFT_907225</name>
</gene>
<comment type="caution">
    <text evidence="3">The sequence shown here is derived from an EMBL/GenBank/DDBJ whole genome shotgun (WGS) entry which is preliminary data.</text>
</comment>
<accession>A0AAD7HEP1</accession>
<dbReference type="SUPFAM" id="SSF51905">
    <property type="entry name" value="FAD/NAD(P)-binding domain"/>
    <property type="match status" value="1"/>
</dbReference>
<dbReference type="EMBL" id="JARJLG010000306">
    <property type="protein sequence ID" value="KAJ7718408.1"/>
    <property type="molecule type" value="Genomic_DNA"/>
</dbReference>
<evidence type="ECO:0000256" key="1">
    <source>
        <dbReference type="SAM" id="MobiDB-lite"/>
    </source>
</evidence>
<feature type="compositionally biased region" description="Polar residues" evidence="1">
    <location>
        <begin position="1"/>
        <end position="18"/>
    </location>
</feature>
<dbReference type="PANTHER" id="PTHR13847:SF260">
    <property type="entry name" value="FAD DEPENDENT OXIDOREDUCTASE DOMAIN-CONTAINING PROTEIN"/>
    <property type="match status" value="1"/>
</dbReference>
<dbReference type="Gene3D" id="3.50.50.60">
    <property type="entry name" value="FAD/NAD(P)-binding domain"/>
    <property type="match status" value="1"/>
</dbReference>
<dbReference type="Proteomes" id="UP001215280">
    <property type="component" value="Unassembled WGS sequence"/>
</dbReference>
<evidence type="ECO:0000313" key="4">
    <source>
        <dbReference type="Proteomes" id="UP001215280"/>
    </source>
</evidence>
<dbReference type="InterPro" id="IPR036188">
    <property type="entry name" value="FAD/NAD-bd_sf"/>
</dbReference>
<dbReference type="AlphaFoldDB" id="A0AAD7HEP1"/>
<organism evidence="3 4">
    <name type="scientific">Mycena maculata</name>
    <dbReference type="NCBI Taxonomy" id="230809"/>
    <lineage>
        <taxon>Eukaryota</taxon>
        <taxon>Fungi</taxon>
        <taxon>Dikarya</taxon>
        <taxon>Basidiomycota</taxon>
        <taxon>Agaricomycotina</taxon>
        <taxon>Agaricomycetes</taxon>
        <taxon>Agaricomycetidae</taxon>
        <taxon>Agaricales</taxon>
        <taxon>Marasmiineae</taxon>
        <taxon>Mycenaceae</taxon>
        <taxon>Mycena</taxon>
    </lineage>
</organism>
<protein>
    <submittedName>
        <fullName evidence="3">DAO-domain-containing protein</fullName>
    </submittedName>
</protein>
<feature type="domain" description="FAD dependent oxidoreductase" evidence="2">
    <location>
        <begin position="63"/>
        <end position="446"/>
    </location>
</feature>
<feature type="region of interest" description="Disordered" evidence="1">
    <location>
        <begin position="1"/>
        <end position="28"/>
    </location>
</feature>
<evidence type="ECO:0000259" key="2">
    <source>
        <dbReference type="Pfam" id="PF01266"/>
    </source>
</evidence>
<reference evidence="3" key="1">
    <citation type="submission" date="2023-03" db="EMBL/GenBank/DDBJ databases">
        <title>Massive genome expansion in bonnet fungi (Mycena s.s.) driven by repeated elements and novel gene families across ecological guilds.</title>
        <authorList>
            <consortium name="Lawrence Berkeley National Laboratory"/>
            <person name="Harder C.B."/>
            <person name="Miyauchi S."/>
            <person name="Viragh M."/>
            <person name="Kuo A."/>
            <person name="Thoen E."/>
            <person name="Andreopoulos B."/>
            <person name="Lu D."/>
            <person name="Skrede I."/>
            <person name="Drula E."/>
            <person name="Henrissat B."/>
            <person name="Morin E."/>
            <person name="Kohler A."/>
            <person name="Barry K."/>
            <person name="LaButti K."/>
            <person name="Morin E."/>
            <person name="Salamov A."/>
            <person name="Lipzen A."/>
            <person name="Mereny Z."/>
            <person name="Hegedus B."/>
            <person name="Baldrian P."/>
            <person name="Stursova M."/>
            <person name="Weitz H."/>
            <person name="Taylor A."/>
            <person name="Grigoriev I.V."/>
            <person name="Nagy L.G."/>
            <person name="Martin F."/>
            <person name="Kauserud H."/>
        </authorList>
    </citation>
    <scope>NUCLEOTIDE SEQUENCE</scope>
    <source>
        <strain evidence="3">CBHHK188m</strain>
    </source>
</reference>
<dbReference type="Gene3D" id="3.30.9.10">
    <property type="entry name" value="D-Amino Acid Oxidase, subunit A, domain 2"/>
    <property type="match status" value="1"/>
</dbReference>
<evidence type="ECO:0000313" key="3">
    <source>
        <dbReference type="EMBL" id="KAJ7718408.1"/>
    </source>
</evidence>
<dbReference type="GO" id="GO:0005737">
    <property type="term" value="C:cytoplasm"/>
    <property type="evidence" value="ECO:0007669"/>
    <property type="project" value="TreeGrafter"/>
</dbReference>
<dbReference type="InterPro" id="IPR006076">
    <property type="entry name" value="FAD-dep_OxRdtase"/>
</dbReference>
<dbReference type="PANTHER" id="PTHR13847">
    <property type="entry name" value="SARCOSINE DEHYDROGENASE-RELATED"/>
    <property type="match status" value="1"/>
</dbReference>
<proteinExistence type="predicted"/>